<protein>
    <submittedName>
        <fullName evidence="3">Uncharacterized protein</fullName>
    </submittedName>
</protein>
<dbReference type="EMBL" id="SWLE01000016">
    <property type="protein sequence ID" value="TNM90955.1"/>
    <property type="molecule type" value="Genomic_DNA"/>
</dbReference>
<gene>
    <name evidence="3" type="ORF">fugu_003244</name>
</gene>
<keyword evidence="2" id="KW-1133">Transmembrane helix</keyword>
<accession>A0A4Z2BFC5</accession>
<sequence>MKDSQNWDMSLPLIVTLSIISIMLLAAMVTIAIKCKRENKEIRTYNCRIAEYSHPQLGKGKKKKINKNDIMLVQSEVEERDAMNVMNVVSSPSLATSPMYFDYQTRLPLSSPRSEVMYLKPTTNNISVPQSHVGCHTSFTGPVTSTTDTPTNRMSIIQTDNFPTEPNYMGSRQQFVQSSSTFKDPERASLRDSGHGDSDQADSDQDTNKGSCCDMSAKEALKLEGYRH</sequence>
<dbReference type="AlphaFoldDB" id="A0A4Z2BFC5"/>
<keyword evidence="4" id="KW-1185">Reference proteome</keyword>
<proteinExistence type="predicted"/>
<name>A0A4Z2BFC5_9TELE</name>
<keyword evidence="2" id="KW-0812">Transmembrane</keyword>
<feature type="region of interest" description="Disordered" evidence="1">
    <location>
        <begin position="176"/>
        <end position="214"/>
    </location>
</feature>
<organism evidence="3 4">
    <name type="scientific">Takifugu bimaculatus</name>
    <dbReference type="NCBI Taxonomy" id="433685"/>
    <lineage>
        <taxon>Eukaryota</taxon>
        <taxon>Metazoa</taxon>
        <taxon>Chordata</taxon>
        <taxon>Craniata</taxon>
        <taxon>Vertebrata</taxon>
        <taxon>Euteleostomi</taxon>
        <taxon>Actinopterygii</taxon>
        <taxon>Neopterygii</taxon>
        <taxon>Teleostei</taxon>
        <taxon>Neoteleostei</taxon>
        <taxon>Acanthomorphata</taxon>
        <taxon>Eupercaria</taxon>
        <taxon>Tetraodontiformes</taxon>
        <taxon>Tetradontoidea</taxon>
        <taxon>Tetraodontidae</taxon>
        <taxon>Takifugu</taxon>
    </lineage>
</organism>
<feature type="compositionally biased region" description="Basic and acidic residues" evidence="1">
    <location>
        <begin position="183"/>
        <end position="198"/>
    </location>
</feature>
<evidence type="ECO:0000256" key="1">
    <source>
        <dbReference type="SAM" id="MobiDB-lite"/>
    </source>
</evidence>
<keyword evidence="2" id="KW-0472">Membrane</keyword>
<evidence type="ECO:0000313" key="3">
    <source>
        <dbReference type="EMBL" id="TNM90955.1"/>
    </source>
</evidence>
<dbReference type="Proteomes" id="UP000516260">
    <property type="component" value="Chromosome 3"/>
</dbReference>
<feature type="transmembrane region" description="Helical" evidence="2">
    <location>
        <begin position="12"/>
        <end position="33"/>
    </location>
</feature>
<comment type="caution">
    <text evidence="3">The sequence shown here is derived from an EMBL/GenBank/DDBJ whole genome shotgun (WGS) entry which is preliminary data.</text>
</comment>
<evidence type="ECO:0000256" key="2">
    <source>
        <dbReference type="SAM" id="Phobius"/>
    </source>
</evidence>
<reference evidence="3 4" key="1">
    <citation type="submission" date="2019-04" db="EMBL/GenBank/DDBJ databases">
        <title>The sequence and de novo assembly of Takifugu bimaculatus genome using PacBio and Hi-C technologies.</title>
        <authorList>
            <person name="Xu P."/>
            <person name="Liu B."/>
            <person name="Zhou Z."/>
        </authorList>
    </citation>
    <scope>NUCLEOTIDE SEQUENCE [LARGE SCALE GENOMIC DNA]</scope>
    <source>
        <strain evidence="3">TB-2018</strain>
        <tissue evidence="3">Muscle</tissue>
    </source>
</reference>
<evidence type="ECO:0000313" key="4">
    <source>
        <dbReference type="Proteomes" id="UP000516260"/>
    </source>
</evidence>